<accession>A0ABT1WYE2</accession>
<name>A0ABT1WYE2_9PROT</name>
<proteinExistence type="predicted"/>
<keyword evidence="1" id="KW-0732">Signal</keyword>
<reference evidence="2 3" key="1">
    <citation type="submission" date="2022-06" db="EMBL/GenBank/DDBJ databases">
        <title>Roseomonas CN29.</title>
        <authorList>
            <person name="Cheng Y."/>
            <person name="He X."/>
        </authorList>
    </citation>
    <scope>NUCLEOTIDE SEQUENCE [LARGE SCALE GENOMIC DNA]</scope>
    <source>
        <strain evidence="2 3">CN29</strain>
    </source>
</reference>
<dbReference type="Proteomes" id="UP001524642">
    <property type="component" value="Unassembled WGS sequence"/>
</dbReference>
<gene>
    <name evidence="2" type="ORF">NRP21_02090</name>
</gene>
<dbReference type="EMBL" id="JANJOU010000001">
    <property type="protein sequence ID" value="MCR0980834.1"/>
    <property type="molecule type" value="Genomic_DNA"/>
</dbReference>
<sequence length="198" mass="21002">MKAAFALISALALFPGAEARAQAPSPLPEQPSMAPSRDVAVTYRITGAGPGTAEMRVAWTASGLSRMEPPGAPGWILVERNPPRATMVVDSERSFMELPAEMAAGMRLDPPPGAALTKGREDRVAGESCTQWAGPRRTVICVTAEGVLLRSVSALPGGGENRMEATSVRYGAQDPARFRVPAGYRRKQAPGPLVPQRR</sequence>
<protein>
    <recommendedName>
        <fullName evidence="4">DUF4412 domain-containing protein</fullName>
    </recommendedName>
</protein>
<evidence type="ECO:0000313" key="3">
    <source>
        <dbReference type="Proteomes" id="UP001524642"/>
    </source>
</evidence>
<dbReference type="RefSeq" id="WP_257714501.1">
    <property type="nucleotide sequence ID" value="NZ_JANJOU010000001.1"/>
</dbReference>
<feature type="chain" id="PRO_5046979162" description="DUF4412 domain-containing protein" evidence="1">
    <location>
        <begin position="22"/>
        <end position="198"/>
    </location>
</feature>
<evidence type="ECO:0000313" key="2">
    <source>
        <dbReference type="EMBL" id="MCR0980834.1"/>
    </source>
</evidence>
<comment type="caution">
    <text evidence="2">The sequence shown here is derived from an EMBL/GenBank/DDBJ whole genome shotgun (WGS) entry which is preliminary data.</text>
</comment>
<evidence type="ECO:0008006" key="4">
    <source>
        <dbReference type="Google" id="ProtNLM"/>
    </source>
</evidence>
<keyword evidence="3" id="KW-1185">Reference proteome</keyword>
<organism evidence="2 3">
    <name type="scientific">Roseomonas populi</name>
    <dbReference type="NCBI Taxonomy" id="3121582"/>
    <lineage>
        <taxon>Bacteria</taxon>
        <taxon>Pseudomonadati</taxon>
        <taxon>Pseudomonadota</taxon>
        <taxon>Alphaproteobacteria</taxon>
        <taxon>Acetobacterales</taxon>
        <taxon>Roseomonadaceae</taxon>
        <taxon>Roseomonas</taxon>
    </lineage>
</organism>
<evidence type="ECO:0000256" key="1">
    <source>
        <dbReference type="SAM" id="SignalP"/>
    </source>
</evidence>
<feature type="signal peptide" evidence="1">
    <location>
        <begin position="1"/>
        <end position="21"/>
    </location>
</feature>